<dbReference type="EMBL" id="JAHESE010000005">
    <property type="protein sequence ID" value="MBT1708239.1"/>
    <property type="molecule type" value="Genomic_DNA"/>
</dbReference>
<keyword evidence="3" id="KW-0804">Transcription</keyword>
<protein>
    <submittedName>
        <fullName evidence="5">Helix-turn-helix transcriptional regulator</fullName>
    </submittedName>
</protein>
<organism evidence="5 6">
    <name type="scientific">Dawidia cretensis</name>
    <dbReference type="NCBI Taxonomy" id="2782350"/>
    <lineage>
        <taxon>Bacteria</taxon>
        <taxon>Pseudomonadati</taxon>
        <taxon>Bacteroidota</taxon>
        <taxon>Cytophagia</taxon>
        <taxon>Cytophagales</taxon>
        <taxon>Chryseotaleaceae</taxon>
        <taxon>Dawidia</taxon>
    </lineage>
</organism>
<gene>
    <name evidence="5" type="ORF">KK062_08390</name>
</gene>
<dbReference type="PANTHER" id="PTHR43280:SF32">
    <property type="entry name" value="TRANSCRIPTIONAL REGULATORY PROTEIN"/>
    <property type="match status" value="1"/>
</dbReference>
<sequence length="298" mass="34511">MKHFKSLGALHAEFGFAPPNHPLLALYRCNHDCSLGGREFTSDFYNIGFKKLKSGVFLYGRTRYDHDNGTMSFVKPRQVIEMRNLEMEDDGFIISFHEDFLNGHPLHAEIKKYSFFEYESNEALHLTPQEERIIWDLYEKIVLEYSQHQDDSSRDIILSHIDSILKYSQRFYKRQFIHRVEVSGKTASRFNESLVAYFANGNLPDKGFPTVKLMADMLHLSPRYLSDVLKQETGKTALELIHLFLMSEAKNLLTASDTSVSEIAYTLGFENLPYFSRLFKKEVGITPVQYKKHSLSLA</sequence>
<dbReference type="GO" id="GO:0043565">
    <property type="term" value="F:sequence-specific DNA binding"/>
    <property type="evidence" value="ECO:0007669"/>
    <property type="project" value="InterPro"/>
</dbReference>
<accession>A0AAP2GPI3</accession>
<dbReference type="PANTHER" id="PTHR43280">
    <property type="entry name" value="ARAC-FAMILY TRANSCRIPTIONAL REGULATOR"/>
    <property type="match status" value="1"/>
</dbReference>
<evidence type="ECO:0000313" key="5">
    <source>
        <dbReference type="EMBL" id="MBT1708239.1"/>
    </source>
</evidence>
<evidence type="ECO:0000256" key="2">
    <source>
        <dbReference type="ARBA" id="ARBA00023125"/>
    </source>
</evidence>
<comment type="caution">
    <text evidence="5">The sequence shown here is derived from an EMBL/GenBank/DDBJ whole genome shotgun (WGS) entry which is preliminary data.</text>
</comment>
<evidence type="ECO:0000256" key="3">
    <source>
        <dbReference type="ARBA" id="ARBA00023163"/>
    </source>
</evidence>
<dbReference type="AlphaFoldDB" id="A0AAP2GPI3"/>
<proteinExistence type="predicted"/>
<dbReference type="PRINTS" id="PR00032">
    <property type="entry name" value="HTHARAC"/>
</dbReference>
<dbReference type="Pfam" id="PF12833">
    <property type="entry name" value="HTH_18"/>
    <property type="match status" value="1"/>
</dbReference>
<dbReference type="GO" id="GO:0003700">
    <property type="term" value="F:DNA-binding transcription factor activity"/>
    <property type="evidence" value="ECO:0007669"/>
    <property type="project" value="InterPro"/>
</dbReference>
<evidence type="ECO:0000256" key="1">
    <source>
        <dbReference type="ARBA" id="ARBA00023015"/>
    </source>
</evidence>
<dbReference type="InterPro" id="IPR009057">
    <property type="entry name" value="Homeodomain-like_sf"/>
</dbReference>
<keyword evidence="1" id="KW-0805">Transcription regulation</keyword>
<dbReference type="SMART" id="SM00342">
    <property type="entry name" value="HTH_ARAC"/>
    <property type="match status" value="1"/>
</dbReference>
<keyword evidence="6" id="KW-1185">Reference proteome</keyword>
<dbReference type="SUPFAM" id="SSF46689">
    <property type="entry name" value="Homeodomain-like"/>
    <property type="match status" value="1"/>
</dbReference>
<feature type="domain" description="HTH araC/xylS-type" evidence="4">
    <location>
        <begin position="193"/>
        <end position="293"/>
    </location>
</feature>
<evidence type="ECO:0000259" key="4">
    <source>
        <dbReference type="PROSITE" id="PS01124"/>
    </source>
</evidence>
<evidence type="ECO:0000313" key="6">
    <source>
        <dbReference type="Proteomes" id="UP001319080"/>
    </source>
</evidence>
<dbReference type="PROSITE" id="PS01124">
    <property type="entry name" value="HTH_ARAC_FAMILY_2"/>
    <property type="match status" value="1"/>
</dbReference>
<dbReference type="RefSeq" id="WP_254083829.1">
    <property type="nucleotide sequence ID" value="NZ_JAHESE010000005.1"/>
</dbReference>
<name>A0AAP2GPI3_9BACT</name>
<dbReference type="Gene3D" id="1.10.10.60">
    <property type="entry name" value="Homeodomain-like"/>
    <property type="match status" value="2"/>
</dbReference>
<dbReference type="Proteomes" id="UP001319080">
    <property type="component" value="Unassembled WGS sequence"/>
</dbReference>
<keyword evidence="2" id="KW-0238">DNA-binding</keyword>
<dbReference type="InterPro" id="IPR020449">
    <property type="entry name" value="Tscrpt_reg_AraC-type_HTH"/>
</dbReference>
<reference evidence="5 6" key="1">
    <citation type="submission" date="2021-05" db="EMBL/GenBank/DDBJ databases">
        <title>A Polyphasic approach of four new species of the genus Ohtaekwangia: Ohtaekwangia histidinii sp. nov., Ohtaekwangia cretensis sp. nov., Ohtaekwangia indiensis sp. nov., Ohtaekwangia reichenbachii sp. nov. from diverse environment.</title>
        <authorList>
            <person name="Octaviana S."/>
        </authorList>
    </citation>
    <scope>NUCLEOTIDE SEQUENCE [LARGE SCALE GENOMIC DNA]</scope>
    <source>
        <strain evidence="5 6">PWU5</strain>
    </source>
</reference>
<dbReference type="InterPro" id="IPR018060">
    <property type="entry name" value="HTH_AraC"/>
</dbReference>